<evidence type="ECO:0000256" key="4">
    <source>
        <dbReference type="ARBA" id="ARBA00022989"/>
    </source>
</evidence>
<feature type="transmembrane region" description="Helical" evidence="6">
    <location>
        <begin position="283"/>
        <end position="306"/>
    </location>
</feature>
<accession>A0A251X967</accession>
<name>A0A251X967_9GAMM</name>
<dbReference type="InterPro" id="IPR044878">
    <property type="entry name" value="UbiA_sf"/>
</dbReference>
<keyword evidence="3 6" id="KW-0812">Transmembrane</keyword>
<dbReference type="Gene3D" id="1.10.357.140">
    <property type="entry name" value="UbiA prenyltransferase"/>
    <property type="match status" value="1"/>
</dbReference>
<dbReference type="GO" id="GO:0005886">
    <property type="term" value="C:plasma membrane"/>
    <property type="evidence" value="ECO:0007669"/>
    <property type="project" value="TreeGrafter"/>
</dbReference>
<gene>
    <name evidence="7" type="ORF">TPSD3_10015</name>
</gene>
<feature type="transmembrane region" description="Helical" evidence="6">
    <location>
        <begin position="447"/>
        <end position="468"/>
    </location>
</feature>
<dbReference type="InterPro" id="IPR000537">
    <property type="entry name" value="UbiA_prenyltransferase"/>
</dbReference>
<keyword evidence="4 6" id="KW-1133">Transmembrane helix</keyword>
<dbReference type="Pfam" id="PF01040">
    <property type="entry name" value="UbiA"/>
    <property type="match status" value="1"/>
</dbReference>
<sequence>MNKRIPPLCVDLDGTLIASDTLWESVLVLLRRSPWLCFLLPIWLMRGRSFLKSKVTHHVKLAVETLPYRPDVLAFLRQQKAQGRYLVLATAADIRIAETVAKHLGLFDEVLGSDKNTNLKGIIKRDRLQLLYGEFDYMGDSLSDLPVLAAATRCFLVAPSPALRQRCQGTVAGEFAAIPLEKMQIIKLLRPHQWLKNVLVFVPLLLSDHNGSLEKWLIVLLAAFCFSLMASAGYVVNDLLDLTADRQHTTKKYRPFASGALPIQYGLPIFLGLVLISSGISAVFLAWEFLGILWLYLSLTLFYSFYLKRRLVLDVIVLAGLYTHRLFAGGVAVGIATTSWLLAFSLFLFMSLAFLKRYIELAQLPKKSKVSRRGYQADDLPMVMNFGTVSAYLSVLVFALYIYSQDKMAHYQDPFWLWLLCPLWLYGLTRFWFLAHRQNIHDDPVQFVIQDRVSWLIIIFTLLLFALAK</sequence>
<comment type="caution">
    <text evidence="7">The sequence shown here is derived from an EMBL/GenBank/DDBJ whole genome shotgun (WGS) entry which is preliminary data.</text>
</comment>
<evidence type="ECO:0000256" key="3">
    <source>
        <dbReference type="ARBA" id="ARBA00022692"/>
    </source>
</evidence>
<dbReference type="InterPro" id="IPR039653">
    <property type="entry name" value="Prenyltransferase"/>
</dbReference>
<reference evidence="7 8" key="1">
    <citation type="submission" date="2016-12" db="EMBL/GenBank/DDBJ databases">
        <title>Thioflexothrix psekupsii D3 genome sequencing and assembly.</title>
        <authorList>
            <person name="Fomenkov A."/>
            <person name="Vincze T."/>
            <person name="Grabovich M."/>
            <person name="Anton B.P."/>
            <person name="Dubinina G."/>
            <person name="Orlova M."/>
            <person name="Belousova E."/>
            <person name="Roberts R.J."/>
        </authorList>
    </citation>
    <scope>NUCLEOTIDE SEQUENCE [LARGE SCALE GENOMIC DNA]</scope>
    <source>
        <strain evidence="7">D3</strain>
    </source>
</reference>
<dbReference type="OrthoDB" id="9803632at2"/>
<feature type="transmembrane region" description="Helical" evidence="6">
    <location>
        <begin position="216"/>
        <end position="236"/>
    </location>
</feature>
<feature type="transmembrane region" description="Helical" evidence="6">
    <location>
        <begin position="415"/>
        <end position="435"/>
    </location>
</feature>
<keyword evidence="8" id="KW-1185">Reference proteome</keyword>
<proteinExistence type="predicted"/>
<dbReference type="SUPFAM" id="SSF56784">
    <property type="entry name" value="HAD-like"/>
    <property type="match status" value="1"/>
</dbReference>
<dbReference type="InterPro" id="IPR023214">
    <property type="entry name" value="HAD_sf"/>
</dbReference>
<dbReference type="GO" id="GO:0016765">
    <property type="term" value="F:transferase activity, transferring alkyl or aryl (other than methyl) groups"/>
    <property type="evidence" value="ECO:0007669"/>
    <property type="project" value="InterPro"/>
</dbReference>
<dbReference type="Gene3D" id="3.40.50.1000">
    <property type="entry name" value="HAD superfamily/HAD-like"/>
    <property type="match status" value="1"/>
</dbReference>
<dbReference type="InterPro" id="IPR036412">
    <property type="entry name" value="HAD-like_sf"/>
</dbReference>
<comment type="subcellular location">
    <subcellularLocation>
        <location evidence="1">Membrane</location>
        <topology evidence="1">Multi-pass membrane protein</topology>
    </subcellularLocation>
</comment>
<evidence type="ECO:0008006" key="9">
    <source>
        <dbReference type="Google" id="ProtNLM"/>
    </source>
</evidence>
<dbReference type="EMBL" id="MSLT01000012">
    <property type="protein sequence ID" value="OUD14608.1"/>
    <property type="molecule type" value="Genomic_DNA"/>
</dbReference>
<organism evidence="7 8">
    <name type="scientific">Thioflexithrix psekupsensis</name>
    <dbReference type="NCBI Taxonomy" id="1570016"/>
    <lineage>
        <taxon>Bacteria</taxon>
        <taxon>Pseudomonadati</taxon>
        <taxon>Pseudomonadota</taxon>
        <taxon>Gammaproteobacteria</taxon>
        <taxon>Thiotrichales</taxon>
        <taxon>Thioflexithrix</taxon>
    </lineage>
</organism>
<dbReference type="Proteomes" id="UP000194798">
    <property type="component" value="Unassembled WGS sequence"/>
</dbReference>
<dbReference type="CDD" id="cd13963">
    <property type="entry name" value="PT_UbiA_2"/>
    <property type="match status" value="1"/>
</dbReference>
<dbReference type="NCBIfam" id="NF006088">
    <property type="entry name" value="PRK08238.1"/>
    <property type="match status" value="1"/>
</dbReference>
<dbReference type="PANTHER" id="PTHR11048">
    <property type="entry name" value="PRENYLTRANSFERASES"/>
    <property type="match status" value="1"/>
</dbReference>
<feature type="transmembrane region" description="Helical" evidence="6">
    <location>
        <begin position="326"/>
        <end position="359"/>
    </location>
</feature>
<dbReference type="Pfam" id="PF12710">
    <property type="entry name" value="HAD"/>
    <property type="match status" value="1"/>
</dbReference>
<keyword evidence="5 6" id="KW-0472">Membrane</keyword>
<dbReference type="RefSeq" id="WP_086488386.1">
    <property type="nucleotide sequence ID" value="NZ_MSLT01000012.1"/>
</dbReference>
<evidence type="ECO:0000256" key="5">
    <source>
        <dbReference type="ARBA" id="ARBA00023136"/>
    </source>
</evidence>
<dbReference type="GO" id="GO:0009247">
    <property type="term" value="P:glycolipid biosynthetic process"/>
    <property type="evidence" value="ECO:0007669"/>
    <property type="project" value="TreeGrafter"/>
</dbReference>
<evidence type="ECO:0000313" key="7">
    <source>
        <dbReference type="EMBL" id="OUD14608.1"/>
    </source>
</evidence>
<evidence type="ECO:0000313" key="8">
    <source>
        <dbReference type="Proteomes" id="UP000194798"/>
    </source>
</evidence>
<feature type="transmembrane region" description="Helical" evidence="6">
    <location>
        <begin position="380"/>
        <end position="403"/>
    </location>
</feature>
<evidence type="ECO:0000256" key="2">
    <source>
        <dbReference type="ARBA" id="ARBA00022475"/>
    </source>
</evidence>
<evidence type="ECO:0000256" key="6">
    <source>
        <dbReference type="SAM" id="Phobius"/>
    </source>
</evidence>
<keyword evidence="2" id="KW-1003">Cell membrane</keyword>
<dbReference type="AlphaFoldDB" id="A0A251X967"/>
<dbReference type="PANTHER" id="PTHR11048:SF5">
    <property type="entry name" value="DECAPRENYL-PHOSPHATE PHOSPHORIBOSYLTRANSFERASE"/>
    <property type="match status" value="1"/>
</dbReference>
<evidence type="ECO:0000256" key="1">
    <source>
        <dbReference type="ARBA" id="ARBA00004141"/>
    </source>
</evidence>
<protein>
    <recommendedName>
        <fullName evidence="9">4-hydroxybenzoate polyprenyltransferase</fullName>
    </recommendedName>
</protein>
<feature type="transmembrane region" description="Helical" evidence="6">
    <location>
        <begin position="256"/>
        <end position="276"/>
    </location>
</feature>